<feature type="non-terminal residue" evidence="1">
    <location>
        <position position="234"/>
    </location>
</feature>
<dbReference type="Proteomes" id="UP000813215">
    <property type="component" value="Unassembled WGS sequence"/>
</dbReference>
<organism evidence="1 2">
    <name type="scientific">Pelatocladus maniniholoensis HA4357-MV3</name>
    <dbReference type="NCBI Taxonomy" id="1117104"/>
    <lineage>
        <taxon>Bacteria</taxon>
        <taxon>Bacillati</taxon>
        <taxon>Cyanobacteriota</taxon>
        <taxon>Cyanophyceae</taxon>
        <taxon>Nostocales</taxon>
        <taxon>Nostocaceae</taxon>
        <taxon>Pelatocladus</taxon>
    </lineage>
</organism>
<accession>A0A9E3H4Z3</accession>
<evidence type="ECO:0000313" key="1">
    <source>
        <dbReference type="EMBL" id="MBW4430265.1"/>
    </source>
</evidence>
<dbReference type="SUPFAM" id="SSF51905">
    <property type="entry name" value="FAD/NAD(P)-binding domain"/>
    <property type="match status" value="1"/>
</dbReference>
<dbReference type="AlphaFoldDB" id="A0A9E3H4Z3"/>
<sequence>MPYFKYIQSSRYLGGNTNVWQSWCRPLDEIDFEYRPWVPYSGWPFTKQELIPYYNRAQQVCQLPYSDYDPAHLVEAIGNPELRLLPLHSSRIITKIWQFTVPPMRFGKTYKVELERAKNIQTYLHANVVNIETNDTARSVTRLRVSCIKGTKFWAESRVFILAIGGIENPRLLLASNKVQNTGLGNQYDLVGQYLRQIYELVEQGSAGWMRPKLVTLWKILASKIGSGFSGRSF</sequence>
<dbReference type="Gene3D" id="3.50.50.60">
    <property type="entry name" value="FAD/NAD(P)-binding domain"/>
    <property type="match status" value="1"/>
</dbReference>
<dbReference type="EMBL" id="JAHHHW010000005">
    <property type="protein sequence ID" value="MBW4430265.1"/>
    <property type="molecule type" value="Genomic_DNA"/>
</dbReference>
<gene>
    <name evidence="1" type="ORF">KME28_00440</name>
</gene>
<protein>
    <submittedName>
        <fullName evidence="1">Uncharacterized protein</fullName>
    </submittedName>
</protein>
<reference evidence="1" key="1">
    <citation type="submission" date="2021-05" db="EMBL/GenBank/DDBJ databases">
        <authorList>
            <person name="Pietrasiak N."/>
            <person name="Ward R."/>
            <person name="Stajich J.E."/>
            <person name="Kurbessoian T."/>
        </authorList>
    </citation>
    <scope>NUCLEOTIDE SEQUENCE</scope>
    <source>
        <strain evidence="1">HA4357-MV3</strain>
    </source>
</reference>
<comment type="caution">
    <text evidence="1">The sequence shown here is derived from an EMBL/GenBank/DDBJ whole genome shotgun (WGS) entry which is preliminary data.</text>
</comment>
<evidence type="ECO:0000313" key="2">
    <source>
        <dbReference type="Proteomes" id="UP000813215"/>
    </source>
</evidence>
<proteinExistence type="predicted"/>
<reference evidence="1" key="2">
    <citation type="journal article" date="2022" name="Microbiol. Resour. Announc.">
        <title>Metagenome Sequencing to Explore Phylogenomics of Terrestrial Cyanobacteria.</title>
        <authorList>
            <person name="Ward R.D."/>
            <person name="Stajich J.E."/>
            <person name="Johansen J.R."/>
            <person name="Huntemann M."/>
            <person name="Clum A."/>
            <person name="Foster B."/>
            <person name="Foster B."/>
            <person name="Roux S."/>
            <person name="Palaniappan K."/>
            <person name="Varghese N."/>
            <person name="Mukherjee S."/>
            <person name="Reddy T.B.K."/>
            <person name="Daum C."/>
            <person name="Copeland A."/>
            <person name="Chen I.A."/>
            <person name="Ivanova N.N."/>
            <person name="Kyrpides N.C."/>
            <person name="Shapiro N."/>
            <person name="Eloe-Fadrosh E.A."/>
            <person name="Pietrasiak N."/>
        </authorList>
    </citation>
    <scope>NUCLEOTIDE SEQUENCE</scope>
    <source>
        <strain evidence="1">HA4357-MV3</strain>
    </source>
</reference>
<dbReference type="InterPro" id="IPR036188">
    <property type="entry name" value="FAD/NAD-bd_sf"/>
</dbReference>
<name>A0A9E3H4Z3_9NOST</name>